<keyword evidence="5 7" id="KW-0378">Hydrolase</keyword>
<dbReference type="PANTHER" id="PTHR11802:SF113">
    <property type="entry name" value="SERINE CARBOXYPEPTIDASE CTSA-4.1"/>
    <property type="match status" value="1"/>
</dbReference>
<dbReference type="EC" id="3.4.16.-" evidence="7"/>
<dbReference type="InParanoid" id="A0A024GAP9"/>
<gene>
    <name evidence="8" type="ORF">BN9_044140</name>
</gene>
<evidence type="ECO:0000256" key="5">
    <source>
        <dbReference type="ARBA" id="ARBA00022801"/>
    </source>
</evidence>
<evidence type="ECO:0000313" key="8">
    <source>
        <dbReference type="EMBL" id="CCI43630.1"/>
    </source>
</evidence>
<comment type="similarity">
    <text evidence="1 7">Belongs to the peptidase S10 family.</text>
</comment>
<accession>A0A024GAP9</accession>
<dbReference type="STRING" id="65357.A0A024GAP9"/>
<keyword evidence="2 7" id="KW-0121">Carboxypeptidase</keyword>
<dbReference type="OrthoDB" id="443318at2759"/>
<keyword evidence="6" id="KW-0325">Glycoprotein</keyword>
<protein>
    <recommendedName>
        <fullName evidence="7">Carboxypeptidase</fullName>
        <ecNumber evidence="7">3.4.16.-</ecNumber>
    </recommendedName>
</protein>
<dbReference type="Proteomes" id="UP000053237">
    <property type="component" value="Unassembled WGS sequence"/>
</dbReference>
<dbReference type="PROSITE" id="PS00131">
    <property type="entry name" value="CARBOXYPEPT_SER_SER"/>
    <property type="match status" value="1"/>
</dbReference>
<dbReference type="PANTHER" id="PTHR11802">
    <property type="entry name" value="SERINE PROTEASE FAMILY S10 SERINE CARBOXYPEPTIDASE"/>
    <property type="match status" value="1"/>
</dbReference>
<comment type="caution">
    <text evidence="8">The sequence shown here is derived from an EMBL/GenBank/DDBJ whole genome shotgun (WGS) entry which is preliminary data.</text>
</comment>
<evidence type="ECO:0000256" key="6">
    <source>
        <dbReference type="ARBA" id="ARBA00023180"/>
    </source>
</evidence>
<dbReference type="InterPro" id="IPR018202">
    <property type="entry name" value="Ser_caboxypep_ser_AS"/>
</dbReference>
<organism evidence="8 9">
    <name type="scientific">Albugo candida</name>
    <dbReference type="NCBI Taxonomy" id="65357"/>
    <lineage>
        <taxon>Eukaryota</taxon>
        <taxon>Sar</taxon>
        <taxon>Stramenopiles</taxon>
        <taxon>Oomycota</taxon>
        <taxon>Peronosporomycetes</taxon>
        <taxon>Albuginales</taxon>
        <taxon>Albuginaceae</taxon>
        <taxon>Albugo</taxon>
    </lineage>
</organism>
<evidence type="ECO:0000256" key="4">
    <source>
        <dbReference type="ARBA" id="ARBA00022729"/>
    </source>
</evidence>
<dbReference type="SUPFAM" id="SSF53474">
    <property type="entry name" value="alpha/beta-Hydrolases"/>
    <property type="match status" value="1"/>
</dbReference>
<dbReference type="InterPro" id="IPR001563">
    <property type="entry name" value="Peptidase_S10"/>
</dbReference>
<dbReference type="Gene3D" id="1.10.287.410">
    <property type="match status" value="1"/>
</dbReference>
<evidence type="ECO:0000256" key="7">
    <source>
        <dbReference type="RuleBase" id="RU361156"/>
    </source>
</evidence>
<evidence type="ECO:0000256" key="3">
    <source>
        <dbReference type="ARBA" id="ARBA00022670"/>
    </source>
</evidence>
<dbReference type="Pfam" id="PF00450">
    <property type="entry name" value="Peptidase_S10"/>
    <property type="match status" value="1"/>
</dbReference>
<dbReference type="GO" id="GO:0006508">
    <property type="term" value="P:proteolysis"/>
    <property type="evidence" value="ECO:0007669"/>
    <property type="project" value="UniProtKB-KW"/>
</dbReference>
<sequence length="440" mass="50162">MNHFSTSNVSDPFHSPHETGYIKIPTKNEDYYFYWYSESQNDPKSDPLVLWLSGGPGFSSMVALFLENGPWILKNNIFARNLFAWNNAANVIWLDQPTNVGFSYTKDTENDVDRNETMIGQSIYYFLQEFMKKHPELRHRSFFIAGESYAGHYIPAVTHYIFNQPPIGSITSKTLPLNLKGISIGNGYIDTIIHTQHIFDIVNNAYNVTLLNKTQLIQAQASQKECIKRIRACLEDPTLLTATRRYCAVNVLSVLAHSGRNMYDLRLPSKLLNNATKPIGYFDFSSLAAFLNKPETRQAINVNYKQIPQWRYTNPQIANDFAASLQFFQSSMEFITELLNRTSVRVLLYAGDTDLVCNWNVVQAVAIKLQWYGQRGFQQAKLYPLLLSKSNTVEVGRIQSFDRLTLIRVFNAGHMVPADQPAVAASIFERFIRNESNASS</sequence>
<reference evidence="8 9" key="1">
    <citation type="submission" date="2012-05" db="EMBL/GenBank/DDBJ databases">
        <title>Recombination and specialization in a pathogen metapopulation.</title>
        <authorList>
            <person name="Gardiner A."/>
            <person name="Kemen E."/>
            <person name="Schultz-Larsen T."/>
            <person name="MacLean D."/>
            <person name="Van Oosterhout C."/>
            <person name="Jones J.D.G."/>
        </authorList>
    </citation>
    <scope>NUCLEOTIDE SEQUENCE [LARGE SCALE GENOMIC DNA]</scope>
    <source>
        <strain evidence="8 9">Ac Nc2</strain>
    </source>
</reference>
<dbReference type="PROSITE" id="PS00560">
    <property type="entry name" value="CARBOXYPEPT_SER_HIS"/>
    <property type="match status" value="1"/>
</dbReference>
<keyword evidence="3 7" id="KW-0645">Protease</keyword>
<dbReference type="AlphaFoldDB" id="A0A024GAP9"/>
<dbReference type="GO" id="GO:0004185">
    <property type="term" value="F:serine-type carboxypeptidase activity"/>
    <property type="evidence" value="ECO:0007669"/>
    <property type="project" value="UniProtKB-UniRule"/>
</dbReference>
<evidence type="ECO:0000313" key="9">
    <source>
        <dbReference type="Proteomes" id="UP000053237"/>
    </source>
</evidence>
<dbReference type="EMBL" id="CAIX01000052">
    <property type="protein sequence ID" value="CCI43630.1"/>
    <property type="molecule type" value="Genomic_DNA"/>
</dbReference>
<evidence type="ECO:0000256" key="2">
    <source>
        <dbReference type="ARBA" id="ARBA00022645"/>
    </source>
</evidence>
<keyword evidence="9" id="KW-1185">Reference proteome</keyword>
<dbReference type="PRINTS" id="PR00724">
    <property type="entry name" value="CRBOXYPTASEC"/>
</dbReference>
<evidence type="ECO:0000256" key="1">
    <source>
        <dbReference type="ARBA" id="ARBA00009431"/>
    </source>
</evidence>
<dbReference type="InterPro" id="IPR033124">
    <property type="entry name" value="Ser_caboxypep_his_AS"/>
</dbReference>
<dbReference type="InterPro" id="IPR029058">
    <property type="entry name" value="AB_hydrolase_fold"/>
</dbReference>
<proteinExistence type="inferred from homology"/>
<dbReference type="Gene3D" id="3.40.50.1820">
    <property type="entry name" value="alpha/beta hydrolase"/>
    <property type="match status" value="1"/>
</dbReference>
<name>A0A024GAP9_9STRA</name>
<keyword evidence="4" id="KW-0732">Signal</keyword>